<evidence type="ECO:0000256" key="7">
    <source>
        <dbReference type="ARBA" id="ARBA00022989"/>
    </source>
</evidence>
<dbReference type="InterPro" id="IPR001421">
    <property type="entry name" value="ATP8_metazoa"/>
</dbReference>
<sequence length="55" mass="6593">MPQLIPAPWFAYLLCSWWVYLTVVLPKVSAYLFPKDPASKDKQKPQALSWHWPWY</sequence>
<evidence type="ECO:0000256" key="1">
    <source>
        <dbReference type="ARBA" id="ARBA00004304"/>
    </source>
</evidence>
<comment type="similarity">
    <text evidence="2 14">Belongs to the ATPase protein 8 family.</text>
</comment>
<dbReference type="GO" id="GO:0015986">
    <property type="term" value="P:proton motive force-driven ATP synthesis"/>
    <property type="evidence" value="ECO:0007669"/>
    <property type="project" value="InterPro"/>
</dbReference>
<reference evidence="17" key="1">
    <citation type="journal article" date="2013" name="Mol. Phylogenet. Evol.">
        <title>Phylogenetic relationships and biogeography of Pseudoxiphophorus (Teleostei: Poeciliidae) based on mitochondrial and nuclear genes.</title>
        <authorList>
            <person name="Agorreta A."/>
            <person name="Dominguez-Dominguez O."/>
            <person name="Reina R.G."/>
            <person name="Miranda R."/>
            <person name="Bermingham E."/>
            <person name="Doadrio I."/>
        </authorList>
    </citation>
    <scope>NUCLEOTIDE SEQUENCE</scope>
</reference>
<evidence type="ECO:0000256" key="3">
    <source>
        <dbReference type="ARBA" id="ARBA00022448"/>
    </source>
</evidence>
<comment type="function">
    <text evidence="12">Subunit 8, of the mitochondrial membrane ATP synthase complex (F(1)F(0) ATP synthase or Complex V) that produces ATP from ADP in the presence of a proton gradient across the membrane which is generated by electron transport complexes of the respiratory chain. ATP synthase complex consist of a soluble F(1) head domain - the catalytic core - and a membrane F(1) domain - the membrane proton channel. These two domains are linked by a central stalk rotating inside the F(1) region and a stationary peripheral stalk. During catalysis, ATP synthesis in the catalytic domain of F(1) is coupled via a rotary mechanism of the central stalk subunits to proton translocation. In vivo, can only synthesize ATP although its ATP hydrolase activity can be activated artificially in vitro. Part of the complex F(0) domain.</text>
</comment>
<dbReference type="PANTHER" id="PTHR39937:SF1">
    <property type="entry name" value="ATP SYNTHASE PROTEIN 8"/>
    <property type="match status" value="1"/>
</dbReference>
<evidence type="ECO:0000256" key="8">
    <source>
        <dbReference type="ARBA" id="ARBA00023065"/>
    </source>
</evidence>
<evidence type="ECO:0000256" key="16">
    <source>
        <dbReference type="SAM" id="Phobius"/>
    </source>
</evidence>
<dbReference type="GO" id="GO:0045259">
    <property type="term" value="C:proton-transporting ATP synthase complex"/>
    <property type="evidence" value="ECO:0007669"/>
    <property type="project" value="UniProtKB-KW"/>
</dbReference>
<comment type="subunit">
    <text evidence="13">Component of the ATP synthase complex composed at least of ATP5F1A/subunit alpha, ATP5F1B/subunit beta, ATP5MC1/subunit c (homooctomer), MT-ATP6/subunit a, MT-ATP8/subunit 8, ATP5ME/subunit e, ATP5MF/subunit f, ATP5MG/subunit g, ATP5MK/subunit k, ATP5MJ/subunit j, ATP5F1C/subunit gamma, ATP5F1D/subunit delta, ATP5F1E/subunit epsilon, ATP5PF/subunit F6, ATP5PB/subunit b, ATP5PD/subunit d, ATP5PO/subunit OSCP. ATP synthase complex consists of a soluble F(1) head domain (subunits alpha(3) and beta(3)) - the catalytic core - and a membrane F(0) domain - the membrane proton channel (subunits c, a, 8, e, f, g, k and j). These two domains are linked by a central stalk (subunits gamma, delta, and epsilon) rotating inside the F1 region and a stationary peripheral stalk (subunits F6, b, d, and OSCP).</text>
</comment>
<comment type="subcellular location">
    <subcellularLocation>
        <location evidence="1 14">Mitochondrion membrane</location>
        <topology evidence="1 14">Single-pass membrane protein</topology>
    </subcellularLocation>
</comment>
<keyword evidence="4 14" id="KW-0138">CF(0)</keyword>
<proteinExistence type="inferred from homology"/>
<geneLocation type="mitochondrion" evidence="17"/>
<name>K9MRN0_9TELE</name>
<keyword evidence="5 14" id="KW-0812">Transmembrane</keyword>
<evidence type="ECO:0000256" key="6">
    <source>
        <dbReference type="ARBA" id="ARBA00022781"/>
    </source>
</evidence>
<feature type="region of interest" description="Disordered" evidence="15">
    <location>
        <begin position="36"/>
        <end position="55"/>
    </location>
</feature>
<keyword evidence="10 16" id="KW-0472">Membrane</keyword>
<feature type="transmembrane region" description="Helical" evidence="16">
    <location>
        <begin position="6"/>
        <end position="25"/>
    </location>
</feature>
<evidence type="ECO:0000313" key="17">
    <source>
        <dbReference type="EMBL" id="AFX69435.1"/>
    </source>
</evidence>
<evidence type="ECO:0000256" key="12">
    <source>
        <dbReference type="ARBA" id="ARBA00053067"/>
    </source>
</evidence>
<keyword evidence="11" id="KW-0066">ATP synthesis</keyword>
<dbReference type="InterPro" id="IPR050635">
    <property type="entry name" value="ATPase_protein_8"/>
</dbReference>
<evidence type="ECO:0000256" key="13">
    <source>
        <dbReference type="ARBA" id="ARBA00064647"/>
    </source>
</evidence>
<evidence type="ECO:0000256" key="10">
    <source>
        <dbReference type="ARBA" id="ARBA00023136"/>
    </source>
</evidence>
<dbReference type="AlphaFoldDB" id="K9MRN0"/>
<evidence type="ECO:0000256" key="5">
    <source>
        <dbReference type="ARBA" id="ARBA00022692"/>
    </source>
</evidence>
<evidence type="ECO:0000256" key="14">
    <source>
        <dbReference type="RuleBase" id="RU003661"/>
    </source>
</evidence>
<keyword evidence="9 14" id="KW-0496">Mitochondrion</keyword>
<keyword evidence="8 14" id="KW-0406">Ion transport</keyword>
<evidence type="ECO:0000256" key="11">
    <source>
        <dbReference type="ARBA" id="ARBA00023310"/>
    </source>
</evidence>
<evidence type="ECO:0000256" key="2">
    <source>
        <dbReference type="ARBA" id="ARBA00008892"/>
    </source>
</evidence>
<dbReference type="Pfam" id="PF00895">
    <property type="entry name" value="ATP-synt_8"/>
    <property type="match status" value="1"/>
</dbReference>
<organism evidence="17">
    <name type="scientific">Pseudoxiphophorus bimaculatus</name>
    <name type="common">twospot livebearer</name>
    <dbReference type="NCBI Taxonomy" id="119480"/>
    <lineage>
        <taxon>Eukaryota</taxon>
        <taxon>Metazoa</taxon>
        <taxon>Chordata</taxon>
        <taxon>Craniata</taxon>
        <taxon>Vertebrata</taxon>
        <taxon>Euteleostomi</taxon>
        <taxon>Actinopterygii</taxon>
        <taxon>Neopterygii</taxon>
        <taxon>Teleostei</taxon>
        <taxon>Neoteleostei</taxon>
        <taxon>Acanthomorphata</taxon>
        <taxon>Ovalentaria</taxon>
        <taxon>Atherinomorphae</taxon>
        <taxon>Cyprinodontiformes</taxon>
        <taxon>Poeciliidae</taxon>
        <taxon>Poeciliinae</taxon>
        <taxon>Pseudoxiphophorus</taxon>
    </lineage>
</organism>
<dbReference type="GO" id="GO:0015078">
    <property type="term" value="F:proton transmembrane transporter activity"/>
    <property type="evidence" value="ECO:0007669"/>
    <property type="project" value="InterPro"/>
</dbReference>
<evidence type="ECO:0000256" key="9">
    <source>
        <dbReference type="ARBA" id="ARBA00023128"/>
    </source>
</evidence>
<keyword evidence="7 16" id="KW-1133">Transmembrane helix</keyword>
<keyword evidence="3 14" id="KW-0813">Transport</keyword>
<accession>K9MRN0</accession>
<gene>
    <name evidence="17" type="primary">ATP8</name>
</gene>
<dbReference type="EMBL" id="JQ612966">
    <property type="protein sequence ID" value="AFX69435.1"/>
    <property type="molecule type" value="Genomic_DNA"/>
</dbReference>
<dbReference type="GO" id="GO:0031966">
    <property type="term" value="C:mitochondrial membrane"/>
    <property type="evidence" value="ECO:0007669"/>
    <property type="project" value="UniProtKB-SubCell"/>
</dbReference>
<keyword evidence="6 14" id="KW-0375">Hydrogen ion transport</keyword>
<dbReference type="PANTHER" id="PTHR39937">
    <property type="entry name" value="ATP SYNTHASE PROTEIN 8"/>
    <property type="match status" value="1"/>
</dbReference>
<evidence type="ECO:0000256" key="15">
    <source>
        <dbReference type="SAM" id="MobiDB-lite"/>
    </source>
</evidence>
<protein>
    <recommendedName>
        <fullName evidence="14">ATP synthase complex subunit 8</fullName>
    </recommendedName>
</protein>
<evidence type="ECO:0000256" key="4">
    <source>
        <dbReference type="ARBA" id="ARBA00022547"/>
    </source>
</evidence>